<dbReference type="InterPro" id="IPR036390">
    <property type="entry name" value="WH_DNA-bd_sf"/>
</dbReference>
<dbReference type="Proteomes" id="UP001155010">
    <property type="component" value="Unassembled WGS sequence"/>
</dbReference>
<comment type="caution">
    <text evidence="1">The sequence shown here is derived from an EMBL/GenBank/DDBJ whole genome shotgun (WGS) entry which is preliminary data.</text>
</comment>
<dbReference type="AlphaFoldDB" id="A0A9X2UBR1"/>
<evidence type="ECO:0000313" key="2">
    <source>
        <dbReference type="Proteomes" id="UP001155010"/>
    </source>
</evidence>
<accession>A0A9X2UBR1</accession>
<name>A0A9X2UBR1_9BACT</name>
<dbReference type="SUPFAM" id="SSF46785">
    <property type="entry name" value="Winged helix' DNA-binding domain"/>
    <property type="match status" value="1"/>
</dbReference>
<reference evidence="1" key="1">
    <citation type="submission" date="2022-08" db="EMBL/GenBank/DDBJ databases">
        <title>Genomic Encyclopedia of Type Strains, Phase V (KMG-V): Genome sequencing to study the core and pangenomes of soil and plant-associated prokaryotes.</title>
        <authorList>
            <person name="Whitman W."/>
        </authorList>
    </citation>
    <scope>NUCLEOTIDE SEQUENCE</scope>
    <source>
        <strain evidence="1">SP2017</strain>
    </source>
</reference>
<evidence type="ECO:0000313" key="1">
    <source>
        <dbReference type="EMBL" id="MCS3953399.1"/>
    </source>
</evidence>
<proteinExistence type="predicted"/>
<protein>
    <submittedName>
        <fullName evidence="1">Fe2+ or Zn2+ uptake regulation protein</fullName>
    </submittedName>
</protein>
<dbReference type="RefSeq" id="WP_259082636.1">
    <property type="nucleotide sequence ID" value="NZ_JANTZV010000023.1"/>
</dbReference>
<organism evidence="1 2">
    <name type="scientific">Salinibacter ruber</name>
    <dbReference type="NCBI Taxonomy" id="146919"/>
    <lineage>
        <taxon>Bacteria</taxon>
        <taxon>Pseudomonadati</taxon>
        <taxon>Rhodothermota</taxon>
        <taxon>Rhodothermia</taxon>
        <taxon>Rhodothermales</taxon>
        <taxon>Salinibacteraceae</taxon>
        <taxon>Salinibacter</taxon>
    </lineage>
</organism>
<sequence>MYFIDLDDGGVAFVLSKQQLRIARVLLNYDEAVQTNLLYRSESPSASKRASISRSVRRLEELNMVERPGRGEVRLVEENREFLERTLCQLGLGDPS</sequence>
<dbReference type="EMBL" id="JANUBB010000025">
    <property type="protein sequence ID" value="MCS3953399.1"/>
    <property type="molecule type" value="Genomic_DNA"/>
</dbReference>
<gene>
    <name evidence="1" type="ORF">GGP83_003374</name>
</gene>